<accession>A0A9P9IX56</accession>
<dbReference type="InterPro" id="IPR013078">
    <property type="entry name" value="His_Pase_superF_clade-1"/>
</dbReference>
<sequence length="310" mass="34480">MAPKQIHLIRHAQGFHNLCIENHNIRDPLLTPEGKHECLHLSNTFKNIQAVNCIIASPIRRALYTALIAFNAVLKANPTLKIIALPELQETSALPCDIGLSCEELTQEFKHQPIDFTHVGNDWNNKVSSPFAPRTDLLTRRARKARRFLQQRTEDQIAVVTHGGLLHFVTDDWLGSMAGCGTGWTNCELRTYGFDNASPDAISNASLVETQESILRRTDILRSITPDQQVELRNVTQKAWAQDGYIILTEGNAVLEEEGVEDEDAGFQARVPSVGITSPVDEALGVMVPRQILYNISSDEIIPTSIRSVL</sequence>
<evidence type="ECO:0000313" key="1">
    <source>
        <dbReference type="EMBL" id="KAH7135511.1"/>
    </source>
</evidence>
<dbReference type="EMBL" id="JAGMWT010000002">
    <property type="protein sequence ID" value="KAH7135511.1"/>
    <property type="molecule type" value="Genomic_DNA"/>
</dbReference>
<evidence type="ECO:0000313" key="2">
    <source>
        <dbReference type="Proteomes" id="UP000700596"/>
    </source>
</evidence>
<dbReference type="InterPro" id="IPR029033">
    <property type="entry name" value="His_PPase_superfam"/>
</dbReference>
<name>A0A9P9IX56_9PLEO</name>
<dbReference type="InterPro" id="IPR050275">
    <property type="entry name" value="PGM_Phosphatase"/>
</dbReference>
<dbReference type="SUPFAM" id="SSF53254">
    <property type="entry name" value="Phosphoglycerate mutase-like"/>
    <property type="match status" value="1"/>
</dbReference>
<keyword evidence="2" id="KW-1185">Reference proteome</keyword>
<protein>
    <submittedName>
        <fullName evidence="1">Phosphoglycerate mutase family protein-like protein</fullName>
    </submittedName>
</protein>
<dbReference type="Pfam" id="PF00300">
    <property type="entry name" value="His_Phos_1"/>
    <property type="match status" value="1"/>
</dbReference>
<dbReference type="Gene3D" id="3.40.50.1240">
    <property type="entry name" value="Phosphoglycerate mutase-like"/>
    <property type="match status" value="1"/>
</dbReference>
<dbReference type="CDD" id="cd07067">
    <property type="entry name" value="HP_PGM_like"/>
    <property type="match status" value="1"/>
</dbReference>
<dbReference type="Proteomes" id="UP000700596">
    <property type="component" value="Unassembled WGS sequence"/>
</dbReference>
<dbReference type="PANTHER" id="PTHR48100">
    <property type="entry name" value="BROAD-SPECIFICITY PHOSPHATASE YOR283W-RELATED"/>
    <property type="match status" value="1"/>
</dbReference>
<proteinExistence type="predicted"/>
<dbReference type="GO" id="GO:0005737">
    <property type="term" value="C:cytoplasm"/>
    <property type="evidence" value="ECO:0007669"/>
    <property type="project" value="TreeGrafter"/>
</dbReference>
<dbReference type="AlphaFoldDB" id="A0A9P9IX56"/>
<dbReference type="OrthoDB" id="496981at2759"/>
<comment type="caution">
    <text evidence="1">The sequence shown here is derived from an EMBL/GenBank/DDBJ whole genome shotgun (WGS) entry which is preliminary data.</text>
</comment>
<dbReference type="GO" id="GO:0016791">
    <property type="term" value="F:phosphatase activity"/>
    <property type="evidence" value="ECO:0007669"/>
    <property type="project" value="TreeGrafter"/>
</dbReference>
<dbReference type="PANTHER" id="PTHR48100:SF54">
    <property type="entry name" value="PHOSPHATASE SPAC5H10.03-RELATED"/>
    <property type="match status" value="1"/>
</dbReference>
<dbReference type="SMART" id="SM00855">
    <property type="entry name" value="PGAM"/>
    <property type="match status" value="1"/>
</dbReference>
<gene>
    <name evidence="1" type="ORF">B0J11DRAFT_161416</name>
</gene>
<reference evidence="1" key="1">
    <citation type="journal article" date="2021" name="Nat. Commun.">
        <title>Genetic determinants of endophytism in the Arabidopsis root mycobiome.</title>
        <authorList>
            <person name="Mesny F."/>
            <person name="Miyauchi S."/>
            <person name="Thiergart T."/>
            <person name="Pickel B."/>
            <person name="Atanasova L."/>
            <person name="Karlsson M."/>
            <person name="Huettel B."/>
            <person name="Barry K.W."/>
            <person name="Haridas S."/>
            <person name="Chen C."/>
            <person name="Bauer D."/>
            <person name="Andreopoulos W."/>
            <person name="Pangilinan J."/>
            <person name="LaButti K."/>
            <person name="Riley R."/>
            <person name="Lipzen A."/>
            <person name="Clum A."/>
            <person name="Drula E."/>
            <person name="Henrissat B."/>
            <person name="Kohler A."/>
            <person name="Grigoriev I.V."/>
            <person name="Martin F.M."/>
            <person name="Hacquard S."/>
        </authorList>
    </citation>
    <scope>NUCLEOTIDE SEQUENCE</scope>
    <source>
        <strain evidence="1">MPI-CAGE-CH-0243</strain>
    </source>
</reference>
<organism evidence="1 2">
    <name type="scientific">Dendryphion nanum</name>
    <dbReference type="NCBI Taxonomy" id="256645"/>
    <lineage>
        <taxon>Eukaryota</taxon>
        <taxon>Fungi</taxon>
        <taxon>Dikarya</taxon>
        <taxon>Ascomycota</taxon>
        <taxon>Pezizomycotina</taxon>
        <taxon>Dothideomycetes</taxon>
        <taxon>Pleosporomycetidae</taxon>
        <taxon>Pleosporales</taxon>
        <taxon>Torulaceae</taxon>
        <taxon>Dendryphion</taxon>
    </lineage>
</organism>